<proteinExistence type="predicted"/>
<keyword evidence="2" id="KW-1185">Reference proteome</keyword>
<gene>
    <name evidence="1" type="ORF">PRZ48_003644</name>
</gene>
<comment type="caution">
    <text evidence="1">The sequence shown here is derived from an EMBL/GenBank/DDBJ whole genome shotgun (WGS) entry which is preliminary data.</text>
</comment>
<evidence type="ECO:0000313" key="1">
    <source>
        <dbReference type="EMBL" id="KAK4505679.1"/>
    </source>
</evidence>
<reference evidence="1 2" key="1">
    <citation type="journal article" date="2023" name="G3 (Bethesda)">
        <title>A chromosome-level genome assembly of Zasmidium syzygii isolated from banana leaves.</title>
        <authorList>
            <person name="van Westerhoven A.C."/>
            <person name="Mehrabi R."/>
            <person name="Talebi R."/>
            <person name="Steentjes M.B.F."/>
            <person name="Corcolon B."/>
            <person name="Chong P.A."/>
            <person name="Kema G.H.J."/>
            <person name="Seidl M.F."/>
        </authorList>
    </citation>
    <scope>NUCLEOTIDE SEQUENCE [LARGE SCALE GENOMIC DNA]</scope>
    <source>
        <strain evidence="1 2">P124</strain>
    </source>
</reference>
<evidence type="ECO:0008006" key="3">
    <source>
        <dbReference type="Google" id="ProtNLM"/>
    </source>
</evidence>
<dbReference type="PANTHER" id="PTHR38790">
    <property type="entry name" value="2EXR DOMAIN-CONTAINING PROTEIN-RELATED"/>
    <property type="match status" value="1"/>
</dbReference>
<evidence type="ECO:0000313" key="2">
    <source>
        <dbReference type="Proteomes" id="UP001305779"/>
    </source>
</evidence>
<protein>
    <recommendedName>
        <fullName evidence="3">F-box domain-containing protein</fullName>
    </recommendedName>
</protein>
<name>A0ABR0EWA3_ZASCE</name>
<dbReference type="EMBL" id="JAXOVC010000002">
    <property type="protein sequence ID" value="KAK4505679.1"/>
    <property type="molecule type" value="Genomic_DNA"/>
</dbReference>
<dbReference type="Proteomes" id="UP001305779">
    <property type="component" value="Unassembled WGS sequence"/>
</dbReference>
<accession>A0ABR0EWA3</accession>
<organism evidence="1 2">
    <name type="scientific">Zasmidium cellare</name>
    <name type="common">Wine cellar mold</name>
    <name type="synonym">Racodium cellare</name>
    <dbReference type="NCBI Taxonomy" id="395010"/>
    <lineage>
        <taxon>Eukaryota</taxon>
        <taxon>Fungi</taxon>
        <taxon>Dikarya</taxon>
        <taxon>Ascomycota</taxon>
        <taxon>Pezizomycotina</taxon>
        <taxon>Dothideomycetes</taxon>
        <taxon>Dothideomycetidae</taxon>
        <taxon>Mycosphaerellales</taxon>
        <taxon>Mycosphaerellaceae</taxon>
        <taxon>Zasmidium</taxon>
    </lineage>
</organism>
<sequence>MPPTSKKQHILVSSARKQTLKRTAFMAGLPKPCTRAVTRLQTKFLKSIFEFLKLPAEIRELIYSLCFSFAKTERFFCECFKYVKAEAEIGNDKPRARIPMTSTPTILLLNRQIFCEAIPFLRKQSFSFHHGIFKTPLLNIFSANVLRQLSSIEITDKGHSLLNKPTLNVTWHGYTKLIKSLAVILSTGHNLKSFTLCLVDPNLVEHVTLCAAGRWSCGFRDQLREAVQSLKIVRNVKKVTFIGIEQAVAKDVKRRMESKKIIGFNDLPQNVLNKIYYHAFDWSSVSTALTTSLVNWDSDSRPFPYPTMTTPTILLLNKTITADTLAIMRTKPVDIVFPTSPAINNGFLLPKSKRFLPHTTLRNITRLNITLESWKWAYNLIIPLSAILRNASIEKLTITTIEGKKHGMIEFPRTANSPFSLPYSYAFHSHISLVRHLVDWGVSGEIDRRFITPLMHILLYNEPGRHRGFEALPQTGLLGKLVWSR</sequence>